<dbReference type="InterPro" id="IPR035901">
    <property type="entry name" value="GIY-YIG_endonuc_sf"/>
</dbReference>
<organism evidence="3 4">
    <name type="scientific">Terrybacteria sp. (strain RIFCSPHIGHO2_01_FULL_58_15)</name>
    <dbReference type="NCBI Taxonomy" id="1802363"/>
    <lineage>
        <taxon>Bacteria</taxon>
        <taxon>Candidatus Terryibacteriota</taxon>
    </lineage>
</organism>
<proteinExistence type="inferred from homology"/>
<dbReference type="Gene3D" id="3.40.1440.10">
    <property type="entry name" value="GIY-YIG endonuclease"/>
    <property type="match status" value="1"/>
</dbReference>
<feature type="domain" description="GIY-YIG" evidence="2">
    <location>
        <begin position="1"/>
        <end position="76"/>
    </location>
</feature>
<dbReference type="InterPro" id="IPR000305">
    <property type="entry name" value="GIY-YIG_endonuc"/>
</dbReference>
<dbReference type="PANTHER" id="PTHR34477">
    <property type="entry name" value="UPF0213 PROTEIN YHBQ"/>
    <property type="match status" value="1"/>
</dbReference>
<comment type="similarity">
    <text evidence="1">Belongs to the UPF0213 family.</text>
</comment>
<dbReference type="SUPFAM" id="SSF82771">
    <property type="entry name" value="GIY-YIG endonuclease"/>
    <property type="match status" value="1"/>
</dbReference>
<dbReference type="Proteomes" id="UP000178690">
    <property type="component" value="Unassembled WGS sequence"/>
</dbReference>
<gene>
    <name evidence="3" type="ORF">A2682_00120</name>
</gene>
<accession>A0A1G2PMY5</accession>
<dbReference type="AlphaFoldDB" id="A0A1G2PMY5"/>
<dbReference type="CDD" id="cd10456">
    <property type="entry name" value="GIY-YIG_UPF0213"/>
    <property type="match status" value="1"/>
</dbReference>
<dbReference type="Pfam" id="PF01541">
    <property type="entry name" value="GIY-YIG"/>
    <property type="match status" value="1"/>
</dbReference>
<evidence type="ECO:0000259" key="2">
    <source>
        <dbReference type="PROSITE" id="PS50164"/>
    </source>
</evidence>
<evidence type="ECO:0000313" key="3">
    <source>
        <dbReference type="EMBL" id="OHA49704.1"/>
    </source>
</evidence>
<name>A0A1G2PMY5_TERXR</name>
<evidence type="ECO:0000313" key="4">
    <source>
        <dbReference type="Proteomes" id="UP000178690"/>
    </source>
</evidence>
<protein>
    <recommendedName>
        <fullName evidence="2">GIY-YIG domain-containing protein</fullName>
    </recommendedName>
</protein>
<sequence>MWYVYILECNDGSFYTGITDDIPRRFLEHKAGQGGKYTRSKGGAKRILYTEQFPTRSGALKREAQIKSWKRGKKLALVKR</sequence>
<dbReference type="STRING" id="1802363.A2682_00120"/>
<comment type="caution">
    <text evidence="3">The sequence shown here is derived from an EMBL/GenBank/DDBJ whole genome shotgun (WGS) entry which is preliminary data.</text>
</comment>
<evidence type="ECO:0000256" key="1">
    <source>
        <dbReference type="ARBA" id="ARBA00007435"/>
    </source>
</evidence>
<dbReference type="InterPro" id="IPR050190">
    <property type="entry name" value="UPF0213_domain"/>
</dbReference>
<dbReference type="PANTHER" id="PTHR34477:SF1">
    <property type="entry name" value="UPF0213 PROTEIN YHBQ"/>
    <property type="match status" value="1"/>
</dbReference>
<dbReference type="EMBL" id="MHST01000005">
    <property type="protein sequence ID" value="OHA49704.1"/>
    <property type="molecule type" value="Genomic_DNA"/>
</dbReference>
<dbReference type="PROSITE" id="PS50164">
    <property type="entry name" value="GIY_YIG"/>
    <property type="match status" value="1"/>
</dbReference>
<reference evidence="3 4" key="1">
    <citation type="journal article" date="2016" name="Nat. Commun.">
        <title>Thousands of microbial genomes shed light on interconnected biogeochemical processes in an aquifer system.</title>
        <authorList>
            <person name="Anantharaman K."/>
            <person name="Brown C.T."/>
            <person name="Hug L.A."/>
            <person name="Sharon I."/>
            <person name="Castelle C.J."/>
            <person name="Probst A.J."/>
            <person name="Thomas B.C."/>
            <person name="Singh A."/>
            <person name="Wilkins M.J."/>
            <person name="Karaoz U."/>
            <person name="Brodie E.L."/>
            <person name="Williams K.H."/>
            <person name="Hubbard S.S."/>
            <person name="Banfield J.F."/>
        </authorList>
    </citation>
    <scope>NUCLEOTIDE SEQUENCE [LARGE SCALE GENOMIC DNA]</scope>
    <source>
        <strain evidence="4">RIFCSPHIGHO2_01_FULL_58_15</strain>
    </source>
</reference>